<dbReference type="EMBL" id="BPLR01014822">
    <property type="protein sequence ID" value="GIY71530.1"/>
    <property type="molecule type" value="Genomic_DNA"/>
</dbReference>
<evidence type="ECO:0000313" key="2">
    <source>
        <dbReference type="Proteomes" id="UP001054945"/>
    </source>
</evidence>
<dbReference type="AlphaFoldDB" id="A0AAV4VMF1"/>
<dbReference type="Proteomes" id="UP001054945">
    <property type="component" value="Unassembled WGS sequence"/>
</dbReference>
<comment type="caution">
    <text evidence="1">The sequence shown here is derived from an EMBL/GenBank/DDBJ whole genome shotgun (WGS) entry which is preliminary data.</text>
</comment>
<evidence type="ECO:0000313" key="1">
    <source>
        <dbReference type="EMBL" id="GIY71530.1"/>
    </source>
</evidence>
<organism evidence="1 2">
    <name type="scientific">Caerostris extrusa</name>
    <name type="common">Bark spider</name>
    <name type="synonym">Caerostris bankana</name>
    <dbReference type="NCBI Taxonomy" id="172846"/>
    <lineage>
        <taxon>Eukaryota</taxon>
        <taxon>Metazoa</taxon>
        <taxon>Ecdysozoa</taxon>
        <taxon>Arthropoda</taxon>
        <taxon>Chelicerata</taxon>
        <taxon>Arachnida</taxon>
        <taxon>Araneae</taxon>
        <taxon>Araneomorphae</taxon>
        <taxon>Entelegynae</taxon>
        <taxon>Araneoidea</taxon>
        <taxon>Araneidae</taxon>
        <taxon>Caerostris</taxon>
    </lineage>
</organism>
<sequence>MQIKSPAFSGALPELRHAPALPVHRSVLLGGCVQRQPAEEAAQQPGVPWEAQGLLRHLLDIAWNNAHRRVHPESSRLRDHALLLDEHTKRHFMVICISGDRTHSGGITQDFTCIDSKVYLWATTVLKRSVALCGVATSFRNFCAVPYFAEVKVTLMG</sequence>
<protein>
    <submittedName>
        <fullName evidence="1">Uncharacterized protein</fullName>
    </submittedName>
</protein>
<keyword evidence="2" id="KW-1185">Reference proteome</keyword>
<accession>A0AAV4VMF1</accession>
<gene>
    <name evidence="1" type="ORF">CEXT_192401</name>
</gene>
<name>A0AAV4VMF1_CAEEX</name>
<reference evidence="1 2" key="1">
    <citation type="submission" date="2021-06" db="EMBL/GenBank/DDBJ databases">
        <title>Caerostris extrusa draft genome.</title>
        <authorList>
            <person name="Kono N."/>
            <person name="Arakawa K."/>
        </authorList>
    </citation>
    <scope>NUCLEOTIDE SEQUENCE [LARGE SCALE GENOMIC DNA]</scope>
</reference>
<proteinExistence type="predicted"/>